<gene>
    <name evidence="2" type="ORF">SCOCK_40098</name>
</gene>
<protein>
    <submittedName>
        <fullName evidence="2">Uncharacterized protein</fullName>
    </submittedName>
</protein>
<keyword evidence="3" id="KW-1185">Reference proteome</keyword>
<accession>A0A9W4DVD8</accession>
<name>A0A9W4DVD8_9ACTN</name>
<feature type="region of interest" description="Disordered" evidence="1">
    <location>
        <begin position="134"/>
        <end position="289"/>
    </location>
</feature>
<comment type="caution">
    <text evidence="2">The sequence shown here is derived from an EMBL/GenBank/DDBJ whole genome shotgun (WGS) entry which is preliminary data.</text>
</comment>
<dbReference type="Proteomes" id="UP001152519">
    <property type="component" value="Unassembled WGS sequence"/>
</dbReference>
<reference evidence="2" key="1">
    <citation type="submission" date="2021-05" db="EMBL/GenBank/DDBJ databases">
        <authorList>
            <person name="Arsene-Ploetze F."/>
        </authorList>
    </citation>
    <scope>NUCLEOTIDE SEQUENCE</scope>
    <source>
        <strain evidence="2">DSM 42138</strain>
    </source>
</reference>
<feature type="compositionally biased region" description="Low complexity" evidence="1">
    <location>
        <begin position="208"/>
        <end position="227"/>
    </location>
</feature>
<dbReference type="AlphaFoldDB" id="A0A9W4DVD8"/>
<feature type="region of interest" description="Disordered" evidence="1">
    <location>
        <begin position="21"/>
        <end position="74"/>
    </location>
</feature>
<feature type="compositionally biased region" description="Polar residues" evidence="1">
    <location>
        <begin position="153"/>
        <end position="168"/>
    </location>
</feature>
<organism evidence="2 3">
    <name type="scientific">Actinacidiphila cocklensis</name>
    <dbReference type="NCBI Taxonomy" id="887465"/>
    <lineage>
        <taxon>Bacteria</taxon>
        <taxon>Bacillati</taxon>
        <taxon>Actinomycetota</taxon>
        <taxon>Actinomycetes</taxon>
        <taxon>Kitasatosporales</taxon>
        <taxon>Streptomycetaceae</taxon>
        <taxon>Actinacidiphila</taxon>
    </lineage>
</organism>
<evidence type="ECO:0000313" key="2">
    <source>
        <dbReference type="EMBL" id="CAG6396179.1"/>
    </source>
</evidence>
<proteinExistence type="predicted"/>
<evidence type="ECO:0000256" key="1">
    <source>
        <dbReference type="SAM" id="MobiDB-lite"/>
    </source>
</evidence>
<feature type="compositionally biased region" description="Basic and acidic residues" evidence="1">
    <location>
        <begin position="52"/>
        <end position="62"/>
    </location>
</feature>
<sequence length="289" mass="27323">MWRYGRAASSAGSRTTAIVISHQREVSPGPCPYGSPASGGGPYPAVGPEPGRLGRGDVRAGEEADGTGAAGAAPGVRTAASAGAGAVALGPADAGGTAGADDVPVTGAVAGGVTAGAPGVVGASVTGGVAGGVTGGAPGAPHEPPVRTVTRPCGSSSGAVSRRTSVTCPSLPHTATAIPQPPARPQPMSTATPPDREAAGAGGGAAGAGAASSTTAGAASTAAASPARARRTTFTISTVNAHIPPAQPNGGLWREVLPGPRPPFDSAARRGPAASGRVLRTPRAPPPAP</sequence>
<dbReference type="EMBL" id="CAJSLV010000070">
    <property type="protein sequence ID" value="CAG6396179.1"/>
    <property type="molecule type" value="Genomic_DNA"/>
</dbReference>
<evidence type="ECO:0000313" key="3">
    <source>
        <dbReference type="Proteomes" id="UP001152519"/>
    </source>
</evidence>